<feature type="region of interest" description="Disordered" evidence="4">
    <location>
        <begin position="179"/>
        <end position="222"/>
    </location>
</feature>
<dbReference type="CDD" id="cd01647">
    <property type="entry name" value="RT_LTR"/>
    <property type="match status" value="1"/>
</dbReference>
<keyword evidence="7" id="KW-1185">Reference proteome</keyword>
<keyword evidence="3" id="KW-0863">Zinc-finger</keyword>
<dbReference type="Ensembl" id="ENSPKIT00000035211.1">
    <property type="protein sequence ID" value="ENSPKIP00000011071.1"/>
    <property type="gene ID" value="ENSPKIG00000025528.1"/>
</dbReference>
<evidence type="ECO:0000256" key="3">
    <source>
        <dbReference type="PROSITE-ProRule" id="PRU00047"/>
    </source>
</evidence>
<dbReference type="InterPro" id="IPR050951">
    <property type="entry name" value="Retrovirus_Pol_polyprotein"/>
</dbReference>
<dbReference type="GO" id="GO:0004523">
    <property type="term" value="F:RNA-DNA hybrid ribonuclease activity"/>
    <property type="evidence" value="ECO:0007669"/>
    <property type="project" value="UniProtKB-EC"/>
</dbReference>
<keyword evidence="3" id="KW-0479">Metal-binding</keyword>
<proteinExistence type="inferred from homology"/>
<evidence type="ECO:0000256" key="1">
    <source>
        <dbReference type="ARBA" id="ARBA00010879"/>
    </source>
</evidence>
<dbReference type="GO" id="GO:0003676">
    <property type="term" value="F:nucleic acid binding"/>
    <property type="evidence" value="ECO:0007669"/>
    <property type="project" value="InterPro"/>
</dbReference>
<keyword evidence="3" id="KW-0862">Zinc</keyword>
<dbReference type="EC" id="3.1.26.4" evidence="2"/>
<feature type="compositionally biased region" description="Polar residues" evidence="4">
    <location>
        <begin position="204"/>
        <end position="216"/>
    </location>
</feature>
<dbReference type="InterPro" id="IPR043128">
    <property type="entry name" value="Rev_trsase/Diguanyl_cyclase"/>
</dbReference>
<organism evidence="6 7">
    <name type="scientific">Paramormyrops kingsleyae</name>
    <dbReference type="NCBI Taxonomy" id="1676925"/>
    <lineage>
        <taxon>Eukaryota</taxon>
        <taxon>Metazoa</taxon>
        <taxon>Chordata</taxon>
        <taxon>Craniata</taxon>
        <taxon>Vertebrata</taxon>
        <taxon>Euteleostomi</taxon>
        <taxon>Actinopterygii</taxon>
        <taxon>Neopterygii</taxon>
        <taxon>Teleostei</taxon>
        <taxon>Osteoglossocephala</taxon>
        <taxon>Osteoglossomorpha</taxon>
        <taxon>Osteoglossiformes</taxon>
        <taxon>Mormyridae</taxon>
        <taxon>Paramormyrops</taxon>
    </lineage>
</organism>
<feature type="domain" description="CCHC-type" evidence="5">
    <location>
        <begin position="165"/>
        <end position="180"/>
    </location>
</feature>
<dbReference type="STRING" id="1676925.ENSPKIP00000011071"/>
<dbReference type="Gene3D" id="2.40.70.10">
    <property type="entry name" value="Acid Proteases"/>
    <property type="match status" value="1"/>
</dbReference>
<dbReference type="Pfam" id="PF00078">
    <property type="entry name" value="RVT_1"/>
    <property type="match status" value="1"/>
</dbReference>
<evidence type="ECO:0000256" key="2">
    <source>
        <dbReference type="ARBA" id="ARBA00012180"/>
    </source>
</evidence>
<comment type="similarity">
    <text evidence="1">Belongs to the beta type-B retroviral polymerase family. HERV class-II K(HML-2) pol subfamily.</text>
</comment>
<evidence type="ECO:0000256" key="4">
    <source>
        <dbReference type="SAM" id="MobiDB-lite"/>
    </source>
</evidence>
<dbReference type="InterPro" id="IPR000477">
    <property type="entry name" value="RT_dom"/>
</dbReference>
<reference evidence="6" key="2">
    <citation type="submission" date="2025-09" db="UniProtKB">
        <authorList>
            <consortium name="Ensembl"/>
        </authorList>
    </citation>
    <scope>IDENTIFICATION</scope>
</reference>
<accession>A0A3B3R045</accession>
<evidence type="ECO:0000313" key="6">
    <source>
        <dbReference type="Ensembl" id="ENSPKIP00000011071.1"/>
    </source>
</evidence>
<dbReference type="InterPro" id="IPR001878">
    <property type="entry name" value="Znf_CCHC"/>
</dbReference>
<dbReference type="PROSITE" id="PS50158">
    <property type="entry name" value="ZF_CCHC"/>
    <property type="match status" value="1"/>
</dbReference>
<evidence type="ECO:0000259" key="5">
    <source>
        <dbReference type="PROSITE" id="PS50158"/>
    </source>
</evidence>
<dbReference type="GeneTree" id="ENSGT00940000165756"/>
<dbReference type="Gene3D" id="3.30.70.270">
    <property type="match status" value="1"/>
</dbReference>
<dbReference type="SUPFAM" id="SSF50630">
    <property type="entry name" value="Acid proteases"/>
    <property type="match status" value="1"/>
</dbReference>
<name>A0A3B3R045_9TELE</name>
<dbReference type="PANTHER" id="PTHR37984">
    <property type="entry name" value="PROTEIN CBG26694"/>
    <property type="match status" value="1"/>
</dbReference>
<dbReference type="GO" id="GO:0008270">
    <property type="term" value="F:zinc ion binding"/>
    <property type="evidence" value="ECO:0007669"/>
    <property type="project" value="UniProtKB-KW"/>
</dbReference>
<reference evidence="6" key="1">
    <citation type="submission" date="2025-08" db="UniProtKB">
        <authorList>
            <consortium name="Ensembl"/>
        </authorList>
    </citation>
    <scope>IDENTIFICATION</scope>
</reference>
<dbReference type="SUPFAM" id="SSF56672">
    <property type="entry name" value="DNA/RNA polymerases"/>
    <property type="match status" value="1"/>
</dbReference>
<dbReference type="PANTHER" id="PTHR37984:SF13">
    <property type="entry name" value="RIBONUCLEASE H"/>
    <property type="match status" value="1"/>
</dbReference>
<sequence length="568" mass="64272">MFNLLRSLTQPDKPGDKSYQEIVRLLKEHYSPKPLIIAERFRFHKRNQQDGESISQFVAVLKRLSEHCEFGLSLSDTICDRLVCGLRSEAIQKRLLTESNLTLQKAIEISTSMEMAAKEAQKLSASAQVHKVYSDTRNKSKLKKPRYRCEVGHQSEDCWCKDMNCTNCGKRGHIERACKNKKTQPNKNTEPKKKHHQYSKQKHVNQMENTQQTQSDSETEGEDALCVLSVSGDERGYWVTPLLDGKPVRMQVDTGAAVSLVSEMAFNEMLPHRTPQPSNITLKTYTDEIVPVKGVIEVTVELNMQKRKLPLYVIEGNHPALLGRTWLEKIQLNWQEVHLVCENAKLQAILNKYPDVFSDGLGSMKDIVVKLTLKPGSQPKCLKARPVAYALKPKVEAELERLVKAGVLQPVHMSDWATQIVPVMKKDGSLWLCGDFKVTVNPVLTPEQYPLPLIEDLFSGLAGGQQFSKIDLCQAYLQMHVDPSSQDLLTIVTHKGMYQYQRLPFGITSAPTLFQRAMGRILSGRAGVQCYLGDLLITGKDDQEHLSNLEVTLQRLQSFGLKVRRDCY</sequence>
<dbReference type="AlphaFoldDB" id="A0A3B3R045"/>
<evidence type="ECO:0000313" key="7">
    <source>
        <dbReference type="Proteomes" id="UP000261540"/>
    </source>
</evidence>
<feature type="compositionally biased region" description="Basic residues" evidence="4">
    <location>
        <begin position="192"/>
        <end position="203"/>
    </location>
</feature>
<dbReference type="Proteomes" id="UP000261540">
    <property type="component" value="Unplaced"/>
</dbReference>
<dbReference type="InterPro" id="IPR043502">
    <property type="entry name" value="DNA/RNA_pol_sf"/>
</dbReference>
<dbReference type="Gene3D" id="3.10.10.10">
    <property type="entry name" value="HIV Type 1 Reverse Transcriptase, subunit A, domain 1"/>
    <property type="match status" value="1"/>
</dbReference>
<dbReference type="InterPro" id="IPR021109">
    <property type="entry name" value="Peptidase_aspartic_dom_sf"/>
</dbReference>
<protein>
    <recommendedName>
        <fullName evidence="2">ribonuclease H</fullName>
        <ecNumber evidence="2">3.1.26.4</ecNumber>
    </recommendedName>
</protein>